<dbReference type="AlphaFoldDB" id="A0A376BUB6"/>
<sequence length="95" mass="10877">MVGALAHCKVAVENQAQFEAMMRDFIRHVRHQEGCLDYHFAKLTGKDTEYIILQKWTTFHALEAHLSSAEFTQKAMKLVALSDGFLATEVFQIVY</sequence>
<keyword evidence="2" id="KW-0560">Oxidoreductase</keyword>
<protein>
    <submittedName>
        <fullName evidence="2">Antibiotic biosynthesis monooxygenase</fullName>
    </submittedName>
</protein>
<dbReference type="OrthoDB" id="9812192at2"/>
<keyword evidence="2" id="KW-0503">Monooxygenase</keyword>
<reference evidence="2 3" key="1">
    <citation type="submission" date="2018-06" db="EMBL/GenBank/DDBJ databases">
        <authorList>
            <consortium name="Pathogen Informatics"/>
            <person name="Doyle S."/>
        </authorList>
    </citation>
    <scope>NUCLEOTIDE SEQUENCE [LARGE SCALE GENOMIC DNA]</scope>
    <source>
        <strain evidence="2 3">NCTC10283</strain>
    </source>
</reference>
<dbReference type="InterPro" id="IPR011008">
    <property type="entry name" value="Dimeric_a/b-barrel"/>
</dbReference>
<dbReference type="PROSITE" id="PS51725">
    <property type="entry name" value="ABM"/>
    <property type="match status" value="1"/>
</dbReference>
<dbReference type="Gene3D" id="3.30.70.100">
    <property type="match status" value="1"/>
</dbReference>
<dbReference type="STRING" id="1120980.GCA_000745955_00733"/>
<dbReference type="EMBL" id="UFSO01000003">
    <property type="protein sequence ID" value="SSY80441.1"/>
    <property type="molecule type" value="Genomic_DNA"/>
</dbReference>
<dbReference type="Pfam" id="PF03992">
    <property type="entry name" value="ABM"/>
    <property type="match status" value="1"/>
</dbReference>
<dbReference type="GO" id="GO:0004497">
    <property type="term" value="F:monooxygenase activity"/>
    <property type="evidence" value="ECO:0007669"/>
    <property type="project" value="UniProtKB-KW"/>
</dbReference>
<dbReference type="Proteomes" id="UP000254209">
    <property type="component" value="Unassembled WGS sequence"/>
</dbReference>
<keyword evidence="3" id="KW-1185">Reference proteome</keyword>
<proteinExistence type="predicted"/>
<evidence type="ECO:0000313" key="3">
    <source>
        <dbReference type="Proteomes" id="UP000254209"/>
    </source>
</evidence>
<organism evidence="2 3">
    <name type="scientific">Alysiella crassa</name>
    <dbReference type="NCBI Taxonomy" id="153491"/>
    <lineage>
        <taxon>Bacteria</taxon>
        <taxon>Pseudomonadati</taxon>
        <taxon>Pseudomonadota</taxon>
        <taxon>Betaproteobacteria</taxon>
        <taxon>Neisseriales</taxon>
        <taxon>Neisseriaceae</taxon>
        <taxon>Alysiella</taxon>
    </lineage>
</organism>
<dbReference type="RefSeq" id="WP_034291747.1">
    <property type="nucleotide sequence ID" value="NZ_CP091519.2"/>
</dbReference>
<evidence type="ECO:0000313" key="2">
    <source>
        <dbReference type="EMBL" id="SSY80441.1"/>
    </source>
</evidence>
<dbReference type="InterPro" id="IPR007138">
    <property type="entry name" value="ABM_dom"/>
</dbReference>
<evidence type="ECO:0000259" key="1">
    <source>
        <dbReference type="PROSITE" id="PS51725"/>
    </source>
</evidence>
<dbReference type="SUPFAM" id="SSF54909">
    <property type="entry name" value="Dimeric alpha+beta barrel"/>
    <property type="match status" value="1"/>
</dbReference>
<gene>
    <name evidence="2" type="ORF">NCTC10283_02000</name>
</gene>
<feature type="domain" description="ABM" evidence="1">
    <location>
        <begin position="2"/>
        <end position="91"/>
    </location>
</feature>
<name>A0A376BUB6_9NEIS</name>
<accession>A0A376BUB6</accession>